<feature type="transmembrane region" description="Helical" evidence="2">
    <location>
        <begin position="6"/>
        <end position="21"/>
    </location>
</feature>
<dbReference type="Proteomes" id="UP000622860">
    <property type="component" value="Unassembled WGS sequence"/>
</dbReference>
<dbReference type="AlphaFoldDB" id="A0A917H7S8"/>
<gene>
    <name evidence="3" type="ORF">GCM10011398_12880</name>
</gene>
<evidence type="ECO:0000313" key="4">
    <source>
        <dbReference type="Proteomes" id="UP000622860"/>
    </source>
</evidence>
<comment type="caution">
    <text evidence="3">The sequence shown here is derived from an EMBL/GenBank/DDBJ whole genome shotgun (WGS) entry which is preliminary data.</text>
</comment>
<keyword evidence="2" id="KW-1133">Transmembrane helix</keyword>
<keyword evidence="2" id="KW-0812">Transmembrane</keyword>
<organism evidence="3 4">
    <name type="scientific">Virgibacillus oceani</name>
    <dbReference type="NCBI Taxonomy" id="1479511"/>
    <lineage>
        <taxon>Bacteria</taxon>
        <taxon>Bacillati</taxon>
        <taxon>Bacillota</taxon>
        <taxon>Bacilli</taxon>
        <taxon>Bacillales</taxon>
        <taxon>Bacillaceae</taxon>
        <taxon>Virgibacillus</taxon>
    </lineage>
</organism>
<accession>A0A917H7S8</accession>
<evidence type="ECO:0000313" key="3">
    <source>
        <dbReference type="EMBL" id="GGG70230.1"/>
    </source>
</evidence>
<name>A0A917H7S8_9BACI</name>
<proteinExistence type="predicted"/>
<keyword evidence="2" id="KW-0472">Membrane</keyword>
<sequence>MLWLYIIVPIAVVFVVALLYDRNAKRNGQSFDTSYNGTKNQREQNVQAQNDTQRMYENNDSFFNY</sequence>
<dbReference type="RefSeq" id="WP_188454543.1">
    <property type="nucleotide sequence ID" value="NZ_BMFR01000003.1"/>
</dbReference>
<reference evidence="3" key="2">
    <citation type="submission" date="2020-09" db="EMBL/GenBank/DDBJ databases">
        <authorList>
            <person name="Sun Q."/>
            <person name="Zhou Y."/>
        </authorList>
    </citation>
    <scope>NUCLEOTIDE SEQUENCE</scope>
    <source>
        <strain evidence="3">CGMCC 1.12754</strain>
    </source>
</reference>
<keyword evidence="4" id="KW-1185">Reference proteome</keyword>
<reference evidence="3" key="1">
    <citation type="journal article" date="2014" name="Int. J. Syst. Evol. Microbiol.">
        <title>Complete genome sequence of Corynebacterium casei LMG S-19264T (=DSM 44701T), isolated from a smear-ripened cheese.</title>
        <authorList>
            <consortium name="US DOE Joint Genome Institute (JGI-PGF)"/>
            <person name="Walter F."/>
            <person name="Albersmeier A."/>
            <person name="Kalinowski J."/>
            <person name="Ruckert C."/>
        </authorList>
    </citation>
    <scope>NUCLEOTIDE SEQUENCE</scope>
    <source>
        <strain evidence="3">CGMCC 1.12754</strain>
    </source>
</reference>
<evidence type="ECO:0000256" key="1">
    <source>
        <dbReference type="SAM" id="MobiDB-lite"/>
    </source>
</evidence>
<feature type="region of interest" description="Disordered" evidence="1">
    <location>
        <begin position="27"/>
        <end position="51"/>
    </location>
</feature>
<evidence type="ECO:0000256" key="2">
    <source>
        <dbReference type="SAM" id="Phobius"/>
    </source>
</evidence>
<protein>
    <submittedName>
        <fullName evidence="3">Uncharacterized protein</fullName>
    </submittedName>
</protein>
<dbReference type="EMBL" id="BMFR01000003">
    <property type="protein sequence ID" value="GGG70230.1"/>
    <property type="molecule type" value="Genomic_DNA"/>
</dbReference>